<organism evidence="1 2">
    <name type="scientific">Zopfia rhizophila CBS 207.26</name>
    <dbReference type="NCBI Taxonomy" id="1314779"/>
    <lineage>
        <taxon>Eukaryota</taxon>
        <taxon>Fungi</taxon>
        <taxon>Dikarya</taxon>
        <taxon>Ascomycota</taxon>
        <taxon>Pezizomycotina</taxon>
        <taxon>Dothideomycetes</taxon>
        <taxon>Dothideomycetes incertae sedis</taxon>
        <taxon>Zopfiaceae</taxon>
        <taxon>Zopfia</taxon>
    </lineage>
</organism>
<dbReference type="AlphaFoldDB" id="A0A6A6DEN6"/>
<protein>
    <submittedName>
        <fullName evidence="1">Uncharacterized protein</fullName>
    </submittedName>
</protein>
<dbReference type="EMBL" id="ML994681">
    <property type="protein sequence ID" value="KAF2177897.1"/>
    <property type="molecule type" value="Genomic_DNA"/>
</dbReference>
<keyword evidence="2" id="KW-1185">Reference proteome</keyword>
<evidence type="ECO:0000313" key="2">
    <source>
        <dbReference type="Proteomes" id="UP000800200"/>
    </source>
</evidence>
<dbReference type="Proteomes" id="UP000800200">
    <property type="component" value="Unassembled WGS sequence"/>
</dbReference>
<gene>
    <name evidence="1" type="ORF">K469DRAFT_350607</name>
</gene>
<proteinExistence type="predicted"/>
<name>A0A6A6DEN6_9PEZI</name>
<sequence>MSFISASTLASTFTTAVLMSCRGPAHWFLVMPIDHPVDKKIQPIYLADTRRIQNSGRAPLKQVCHDFIDFMAP</sequence>
<evidence type="ECO:0000313" key="1">
    <source>
        <dbReference type="EMBL" id="KAF2177897.1"/>
    </source>
</evidence>
<reference evidence="1" key="1">
    <citation type="journal article" date="2020" name="Stud. Mycol.">
        <title>101 Dothideomycetes genomes: a test case for predicting lifestyles and emergence of pathogens.</title>
        <authorList>
            <person name="Haridas S."/>
            <person name="Albert R."/>
            <person name="Binder M."/>
            <person name="Bloem J."/>
            <person name="Labutti K."/>
            <person name="Salamov A."/>
            <person name="Andreopoulos B."/>
            <person name="Baker S."/>
            <person name="Barry K."/>
            <person name="Bills G."/>
            <person name="Bluhm B."/>
            <person name="Cannon C."/>
            <person name="Castanera R."/>
            <person name="Culley D."/>
            <person name="Daum C."/>
            <person name="Ezra D."/>
            <person name="Gonzalez J."/>
            <person name="Henrissat B."/>
            <person name="Kuo A."/>
            <person name="Liang C."/>
            <person name="Lipzen A."/>
            <person name="Lutzoni F."/>
            <person name="Magnuson J."/>
            <person name="Mondo S."/>
            <person name="Nolan M."/>
            <person name="Ohm R."/>
            <person name="Pangilinan J."/>
            <person name="Park H.-J."/>
            <person name="Ramirez L."/>
            <person name="Alfaro M."/>
            <person name="Sun H."/>
            <person name="Tritt A."/>
            <person name="Yoshinaga Y."/>
            <person name="Zwiers L.-H."/>
            <person name="Turgeon B."/>
            <person name="Goodwin S."/>
            <person name="Spatafora J."/>
            <person name="Crous P."/>
            <person name="Grigoriev I."/>
        </authorList>
    </citation>
    <scope>NUCLEOTIDE SEQUENCE</scope>
    <source>
        <strain evidence="1">CBS 207.26</strain>
    </source>
</reference>
<accession>A0A6A6DEN6</accession>